<dbReference type="EMBL" id="JAUIQW010000001">
    <property type="protein sequence ID" value="MDN4873678.1"/>
    <property type="molecule type" value="Genomic_DNA"/>
</dbReference>
<sequence length="277" mass="33018">MDIQEKKKFVLEEFKKQKIVFSYTDAFADVFKIFNDFQEQYTQLLRKAFEPLQNIDLQGIEKEWKEAAESLGKKGWTLPMLMDIRDHIEMSRISDISEIDNLIEKFHLDKKVFEELKSDIINHDLTSEWRTLLVQCFDSYEQGNYLIVIPNLFTIFEGVANSLISPRYKKIVQSNDQVSLNRRYKKVKREIESDKTYIIYYSSIVEFIGTIFRYGDFDKRTSRFDIINRNWVLHGRDNPNQWQRVDALRLFIALHSLIDLEFLMEDLEEVENAGLIK</sequence>
<dbReference type="Proteomes" id="UP001175137">
    <property type="component" value="Unassembled WGS sequence"/>
</dbReference>
<accession>A0AAW7NFF8</accession>
<reference evidence="1" key="1">
    <citation type="submission" date="2023-07" db="EMBL/GenBank/DDBJ databases">
        <title>Complete genome sequence of Bacillus cereus SRCM126073 isolated from soil.</title>
        <authorList>
            <person name="Yang H.-G."/>
            <person name="Ryu M.-S."/>
            <person name="Ha G.-S."/>
            <person name="Yang H.-J."/>
            <person name="Jeong D.-Y."/>
        </authorList>
    </citation>
    <scope>NUCLEOTIDE SEQUENCE</scope>
    <source>
        <strain evidence="1">SRCM126073</strain>
    </source>
</reference>
<evidence type="ECO:0000313" key="1">
    <source>
        <dbReference type="EMBL" id="MDN4873678.1"/>
    </source>
</evidence>
<proteinExistence type="predicted"/>
<gene>
    <name evidence="1" type="ORF">QYM23_12520</name>
</gene>
<dbReference type="RefSeq" id="WP_098400112.1">
    <property type="nucleotide sequence ID" value="NZ_JAUIQW010000001.1"/>
</dbReference>
<comment type="caution">
    <text evidence="1">The sequence shown here is derived from an EMBL/GenBank/DDBJ whole genome shotgun (WGS) entry which is preliminary data.</text>
</comment>
<name>A0AAW7NFF8_BACCE</name>
<organism evidence="1 2">
    <name type="scientific">Bacillus cereus</name>
    <dbReference type="NCBI Taxonomy" id="1396"/>
    <lineage>
        <taxon>Bacteria</taxon>
        <taxon>Bacillati</taxon>
        <taxon>Bacillota</taxon>
        <taxon>Bacilli</taxon>
        <taxon>Bacillales</taxon>
        <taxon>Bacillaceae</taxon>
        <taxon>Bacillus</taxon>
        <taxon>Bacillus cereus group</taxon>
    </lineage>
</organism>
<dbReference type="AlphaFoldDB" id="A0AAW7NFF8"/>
<protein>
    <submittedName>
        <fullName evidence="1">Uncharacterized protein</fullName>
    </submittedName>
</protein>
<evidence type="ECO:0000313" key="2">
    <source>
        <dbReference type="Proteomes" id="UP001175137"/>
    </source>
</evidence>